<dbReference type="RefSeq" id="XP_027696704.1">
    <property type="nucleotide sequence ID" value="XM_027840903.1"/>
</dbReference>
<dbReference type="OrthoDB" id="10062843at2759"/>
<protein>
    <submittedName>
        <fullName evidence="2">Non-SMC condensin II complex subunit G2</fullName>
    </submittedName>
</protein>
<evidence type="ECO:0000256" key="1">
    <source>
        <dbReference type="SAM" id="Coils"/>
    </source>
</evidence>
<dbReference type="GeneTree" id="ENSGT00490000043432"/>
<proteinExistence type="predicted"/>
<evidence type="ECO:0000313" key="2">
    <source>
        <dbReference type="Ensembl" id="ENSVURP00010012089.1"/>
    </source>
</evidence>
<dbReference type="PANTHER" id="PTHR16199">
    <property type="entry name" value="CONDENSIN-2 COMPLEX SUBUNIT G2"/>
    <property type="match status" value="1"/>
</dbReference>
<dbReference type="Proteomes" id="UP000314987">
    <property type="component" value="Unassembled WGS sequence"/>
</dbReference>
<dbReference type="PANTHER" id="PTHR16199:SF4">
    <property type="entry name" value="CONDENSIN-2 COMPLEX SUBUNIT G2"/>
    <property type="match status" value="1"/>
</dbReference>
<dbReference type="Pfam" id="PF12422">
    <property type="entry name" value="Condensin2nSMC"/>
    <property type="match status" value="1"/>
</dbReference>
<reference evidence="3" key="1">
    <citation type="submission" date="2018-12" db="EMBL/GenBank/DDBJ databases">
        <authorList>
            <person name="Yazar S."/>
        </authorList>
    </citation>
    <scope>NUCLEOTIDE SEQUENCE [LARGE SCALE GENOMIC DNA]</scope>
</reference>
<sequence>MEKRKTFLQAVSKEFVEDFLQFVQLDKDVFDPFNLNELLEELPRKQKEELWERLKNLLTDVLLETPVDEWQRHEMECEDHMEIENGPNMKQTFKIIYAITYVIIISLSVVNENENYKALLECAIILNGIIHALPESERNLQNSIHQLCVIWWEKGLEAKEDMGKTAFIMLLKKSLNTKTGADICRLWNIHQALLCFDYGLEESNEIKDMLLQCFMNINCIKTEKGRRFLSFLFSWNINFIKMIHVIVKKQLQDFQKSLMVHVAEIYFRAWKKASGKMLEVIEDGCIQDFMHHGIHLPRSSPVHSKVREVLSYFHHQKKFRQGVEEMLYRLYKPILWRGLKARNPEVRSNAALLFVEAFPVRDPNLNNVDMDNEIQKQFEELYSLLEDPYPLVRSTGILGVCKITSKYWEMMPPVILTDLLRKVIGDLAFDTSSADVRCSVFKCLPIILDNRLSHPLLEQLLPTLKYNLHDNSEKVRVAFVDLLLKIKAVRAAKFWKICSMEHLLTRLEIDSRPVSQRLVHLLFNSFLPVNQPEDIWCERCVTLIQMNPAAARKFYKYAHEHTAATNIAKLIHVVRHCLSACIQKAIREYQEEDEEVEKENITVLENTLSVNDIPSMAGLLEVIVILWKSICKTLEHNKEAKAYTISKFASVLPEYLKHFTDDRCKIPLFMLLSFMPASSVPPFSCGVISTLRNQEEESTENKYHTLIDCLCSWGQVGHIFELICDWLPDGESKKKSKPASKRQVRIQDSHQAKPELALDYLEYLLLHNKNRDFLLSLPEKRLSSLLKALETSKKDILSVIRSSDAKLPSFNQATAVRAFTMYCRLCIHLYHKFCSEEKFYLSLLEETGFWIENQVLPIIHQEEEEHLKSCREIYQKTIQAYVTVCKDAVMIGFGDSKFHMQFLKITLGIMQTEKGHFCIPLLLCILKEMTTSSLIQKSNSNEEIETFFDLIQKVFQKMLECVAYNFKKQEEEGLQLLYSIQVPLDEFISAVQSWHVNTSVHQGMLSTLLAAVVVEISHRLRKISDTEEFAVPKCLSDLPPFSRCLMGIIMKSVNVVRSFLEELTVCIASEEIEGIVCLTAVVYMIVVISKGKHKDPKVKDAAAAIQRILNRYMEITLEEDSIERSLYESSVRTLDELLRL</sequence>
<dbReference type="GO" id="GO:0016607">
    <property type="term" value="C:nuclear speck"/>
    <property type="evidence" value="ECO:0007669"/>
    <property type="project" value="Ensembl"/>
</dbReference>
<evidence type="ECO:0000313" key="3">
    <source>
        <dbReference type="Proteomes" id="UP000314987"/>
    </source>
</evidence>
<gene>
    <name evidence="2" type="primary">NCAPG2</name>
</gene>
<dbReference type="AlphaFoldDB" id="A0A4X2KJB8"/>
<dbReference type="GeneID" id="114027067"/>
<dbReference type="RefSeq" id="XP_027696703.1">
    <property type="nucleotide sequence ID" value="XM_027840902.1"/>
</dbReference>
<reference evidence="2" key="2">
    <citation type="submission" date="2025-08" db="UniProtKB">
        <authorList>
            <consortium name="Ensembl"/>
        </authorList>
    </citation>
    <scope>IDENTIFICATION</scope>
</reference>
<dbReference type="GO" id="GO:0000796">
    <property type="term" value="C:condensin complex"/>
    <property type="evidence" value="ECO:0007669"/>
    <property type="project" value="TreeGrafter"/>
</dbReference>
<name>A0A4X2KJB8_VOMUR</name>
<dbReference type="InterPro" id="IPR024741">
    <property type="entry name" value="Condensin2_G2"/>
</dbReference>
<dbReference type="CTD" id="54892"/>
<dbReference type="SUPFAM" id="SSF48371">
    <property type="entry name" value="ARM repeat"/>
    <property type="match status" value="1"/>
</dbReference>
<dbReference type="STRING" id="29139.ENSVURP00010012089"/>
<reference evidence="2" key="3">
    <citation type="submission" date="2025-09" db="UniProtKB">
        <authorList>
            <consortium name="Ensembl"/>
        </authorList>
    </citation>
    <scope>IDENTIFICATION</scope>
</reference>
<keyword evidence="1" id="KW-0175">Coiled coil</keyword>
<dbReference type="Gene3D" id="1.25.10.10">
    <property type="entry name" value="Leucine-rich Repeat Variant"/>
    <property type="match status" value="1"/>
</dbReference>
<feature type="coiled-coil region" evidence="1">
    <location>
        <begin position="579"/>
        <end position="606"/>
    </location>
</feature>
<dbReference type="InterPro" id="IPR016024">
    <property type="entry name" value="ARM-type_fold"/>
</dbReference>
<accession>A0A4X2KJB8</accession>
<dbReference type="InterPro" id="IPR011989">
    <property type="entry name" value="ARM-like"/>
</dbReference>
<keyword evidence="3" id="KW-1185">Reference proteome</keyword>
<dbReference type="GO" id="GO:0000070">
    <property type="term" value="P:mitotic sister chromatid segregation"/>
    <property type="evidence" value="ECO:0007669"/>
    <property type="project" value="TreeGrafter"/>
</dbReference>
<dbReference type="GO" id="GO:0140117">
    <property type="term" value="F:histone H4K20me1 reader activity"/>
    <property type="evidence" value="ECO:0007669"/>
    <property type="project" value="Ensembl"/>
</dbReference>
<dbReference type="Ensembl" id="ENSVURT00010013747.1">
    <property type="protein sequence ID" value="ENSVURP00010012089.1"/>
    <property type="gene ID" value="ENSVURG00010009349.1"/>
</dbReference>
<dbReference type="RefSeq" id="XP_027696705.1">
    <property type="nucleotide sequence ID" value="XM_027840904.1"/>
</dbReference>
<organism evidence="2 3">
    <name type="scientific">Vombatus ursinus</name>
    <name type="common">Common wombat</name>
    <dbReference type="NCBI Taxonomy" id="29139"/>
    <lineage>
        <taxon>Eukaryota</taxon>
        <taxon>Metazoa</taxon>
        <taxon>Chordata</taxon>
        <taxon>Craniata</taxon>
        <taxon>Vertebrata</taxon>
        <taxon>Euteleostomi</taxon>
        <taxon>Mammalia</taxon>
        <taxon>Metatheria</taxon>
        <taxon>Diprotodontia</taxon>
        <taxon>Vombatidae</taxon>
        <taxon>Vombatus</taxon>
    </lineage>
</organism>
<dbReference type="OMA" id="FMHHGVH"/>